<evidence type="ECO:0000256" key="8">
    <source>
        <dbReference type="ARBA" id="ARBA00031256"/>
    </source>
</evidence>
<keyword evidence="6 9" id="KW-0804">Transcription</keyword>
<keyword evidence="7 9" id="KW-0539">Nucleus</keyword>
<evidence type="ECO:0000256" key="7">
    <source>
        <dbReference type="ARBA" id="ARBA00023242"/>
    </source>
</evidence>
<keyword evidence="5 9" id="KW-0010">Activator</keyword>
<gene>
    <name evidence="11" type="primary">NUT1</name>
    <name evidence="9" type="synonym">MED5</name>
    <name evidence="11" type="ORF">KI688_011195</name>
</gene>
<dbReference type="Pfam" id="PF11277">
    <property type="entry name" value="Med24_N"/>
    <property type="match status" value="1"/>
</dbReference>
<comment type="caution">
    <text evidence="11">The sequence shown here is derived from an EMBL/GenBank/DDBJ whole genome shotgun (WGS) entry which is preliminary data.</text>
</comment>
<dbReference type="AlphaFoldDB" id="A0A9P7XYG8"/>
<organism evidence="11 12">
    <name type="scientific">Linnemannia hyalina</name>
    <dbReference type="NCBI Taxonomy" id="64524"/>
    <lineage>
        <taxon>Eukaryota</taxon>
        <taxon>Fungi</taxon>
        <taxon>Fungi incertae sedis</taxon>
        <taxon>Mucoromycota</taxon>
        <taxon>Mortierellomycotina</taxon>
        <taxon>Mortierellomycetes</taxon>
        <taxon>Mortierellales</taxon>
        <taxon>Mortierellaceae</taxon>
        <taxon>Linnemannia</taxon>
    </lineage>
</organism>
<dbReference type="InterPro" id="IPR021429">
    <property type="entry name" value="Mediator_Med24"/>
</dbReference>
<evidence type="ECO:0000256" key="3">
    <source>
        <dbReference type="ARBA" id="ARBA00020628"/>
    </source>
</evidence>
<dbReference type="EMBL" id="JAHRHY010000006">
    <property type="protein sequence ID" value="KAG9068902.1"/>
    <property type="molecule type" value="Genomic_DNA"/>
</dbReference>
<comment type="subunit">
    <text evidence="9">Component of the Mediator complex.</text>
</comment>
<comment type="similarity">
    <text evidence="2 9">Belongs to the Mediator complex subunit 5 family.</text>
</comment>
<sequence>MAIWNAPTTEIDPQALASTDMLYLAYTMARIRPVVPDVFAVQRLKDVQRIKGLTMDTVILQFWLAGLTGLAESNSSSQRLLWKCLVLVKIPSIVSKLGYSYEELCDTVESTLKQLSFYRGILNECDDCIAEDGTGERADVLKSIAIGCRAKGLVRSDQLNILTDVPPTHYDPEQYKFGKYSEQSPADAVNDLCGRTLSDFEHQEALLDRIIQVCEEAAANNDVLTLSKLCQTLDDNPLVVDLVLLMRPPSSLLVPLESFVNNLQQNEDDDIGNASNSIKDDTCNSNLEGFGDVLILIMTIIRRYELAECLDSVLKDKQGFCYLWLHHTSATIPTASMSSMTADMQGLMGRWISALFDSMGISDDLIQTSKPQMLLEISPSIFEQSLAACQAGVIDATILNSGLDYFLQPCLLFVLIGVVQYLCQEIVFSAHSPLNPTHHSAHGASSASSMMSPTGSSPLAPRGGVSGSIGGKAGHTVTSGKSVAMMQSSLKSLLAGEAFPARLIRLLKSEISAALGHHAIENDHQLAIIHERLTETSVNYDSWKISEPYDVPKLAQQTVFAYDAIISGGRTPLVMKREKGWPVFGGSSYHMDVDLFRATLCYVGPAQFVTNILKRFLKAALTPNGRRAAELGAAMMTTPLVGCGDKHLSPQSLLWTLLCQTLWIPVPSRLETFTQGKHLATFVGMTLDMFQSSTFMQHRQAQLQQQQGKGVDGTTATAAGEAAASMEVDSSQITTAAAAVGVSALEQLERDAAVEPFRVMLEQRLKVLEPIARDKPGFEGFVQGMAQYRERHPPLSLPLQGTSSTTTTASSLRKVRMG</sequence>
<feature type="compositionally biased region" description="Low complexity" evidence="10">
    <location>
        <begin position="438"/>
        <end position="458"/>
    </location>
</feature>
<dbReference type="InterPro" id="IPR014801">
    <property type="entry name" value="Mediator_Med5_fun"/>
</dbReference>
<reference evidence="11" key="1">
    <citation type="submission" date="2021-06" db="EMBL/GenBank/DDBJ databases">
        <title>Genome Sequence of Mortierella hyaline Strain SCG-10, a Cold-Adapted, Nitrate-Reducing Fungus Isolated from Soil in Minnesota, USA.</title>
        <authorList>
            <person name="Aldossari N."/>
        </authorList>
    </citation>
    <scope>NUCLEOTIDE SEQUENCE</scope>
    <source>
        <strain evidence="11">SCG-10</strain>
    </source>
</reference>
<comment type="function">
    <text evidence="9">Component of the Mediator complex, a coactivator involved in the regulated transcription of nearly all RNA polymerase II-dependent genes. Mediator functions as a bridge to convey information from gene-specific regulatory proteins to the basal RNA polymerase II transcription machinery. Mediator is recruited to promoters by direct interactions with regulatory proteins and serves as a scaffold for the assembly of a functional preinitiation complex with RNA polymerase II and the general transcription factors.</text>
</comment>
<evidence type="ECO:0000256" key="9">
    <source>
        <dbReference type="RuleBase" id="RU364142"/>
    </source>
</evidence>
<feature type="compositionally biased region" description="Low complexity" evidence="10">
    <location>
        <begin position="797"/>
        <end position="812"/>
    </location>
</feature>
<dbReference type="OrthoDB" id="5549158at2759"/>
<comment type="subcellular location">
    <subcellularLocation>
        <location evidence="1 9">Nucleus</location>
    </subcellularLocation>
</comment>
<evidence type="ECO:0000256" key="10">
    <source>
        <dbReference type="SAM" id="MobiDB-lite"/>
    </source>
</evidence>
<evidence type="ECO:0000256" key="2">
    <source>
        <dbReference type="ARBA" id="ARBA00008782"/>
    </source>
</evidence>
<name>A0A9P7XYG8_9FUNG</name>
<protein>
    <recommendedName>
        <fullName evidence="3 9">Mediator of RNA polymerase II transcription subunit 5</fullName>
    </recommendedName>
    <alternativeName>
        <fullName evidence="8 9">Mediator complex subunit 5</fullName>
    </alternativeName>
</protein>
<dbReference type="PANTHER" id="PTHR35784:SF1">
    <property type="entry name" value="MEDIATOR OF RNA POLYMERASE II TRANSCRIPTION SUBUNIT 5"/>
    <property type="match status" value="1"/>
</dbReference>
<evidence type="ECO:0000256" key="1">
    <source>
        <dbReference type="ARBA" id="ARBA00004123"/>
    </source>
</evidence>
<feature type="region of interest" description="Disordered" evidence="10">
    <location>
        <begin position="793"/>
        <end position="818"/>
    </location>
</feature>
<evidence type="ECO:0000256" key="5">
    <source>
        <dbReference type="ARBA" id="ARBA00023159"/>
    </source>
</evidence>
<evidence type="ECO:0000256" key="4">
    <source>
        <dbReference type="ARBA" id="ARBA00023015"/>
    </source>
</evidence>
<dbReference type="PANTHER" id="PTHR35784">
    <property type="entry name" value="MEDIATOR OF RNA POLYMERASE II TRANSCRIPTION SUBUNIT 5"/>
    <property type="match status" value="1"/>
</dbReference>
<dbReference type="GO" id="GO:0006357">
    <property type="term" value="P:regulation of transcription by RNA polymerase II"/>
    <property type="evidence" value="ECO:0007669"/>
    <property type="project" value="InterPro"/>
</dbReference>
<dbReference type="Proteomes" id="UP000707451">
    <property type="component" value="Unassembled WGS sequence"/>
</dbReference>
<proteinExistence type="inferred from homology"/>
<evidence type="ECO:0000256" key="6">
    <source>
        <dbReference type="ARBA" id="ARBA00023163"/>
    </source>
</evidence>
<dbReference type="Pfam" id="PF08689">
    <property type="entry name" value="Med5"/>
    <property type="match status" value="1"/>
</dbReference>
<dbReference type="GO" id="GO:0016592">
    <property type="term" value="C:mediator complex"/>
    <property type="evidence" value="ECO:0007669"/>
    <property type="project" value="InterPro"/>
</dbReference>
<keyword evidence="4 9" id="KW-0805">Transcription regulation</keyword>
<feature type="region of interest" description="Disordered" evidence="10">
    <location>
        <begin position="438"/>
        <end position="465"/>
    </location>
</feature>
<dbReference type="GO" id="GO:0003712">
    <property type="term" value="F:transcription coregulator activity"/>
    <property type="evidence" value="ECO:0007669"/>
    <property type="project" value="InterPro"/>
</dbReference>
<evidence type="ECO:0000313" key="12">
    <source>
        <dbReference type="Proteomes" id="UP000707451"/>
    </source>
</evidence>
<evidence type="ECO:0000313" key="11">
    <source>
        <dbReference type="EMBL" id="KAG9068902.1"/>
    </source>
</evidence>
<accession>A0A9P7XYG8</accession>
<keyword evidence="12" id="KW-1185">Reference proteome</keyword>